<dbReference type="GO" id="GO:0042799">
    <property type="term" value="F:histone H4K20 methyltransferase activity"/>
    <property type="evidence" value="ECO:0000318"/>
    <property type="project" value="GO_Central"/>
</dbReference>
<dbReference type="KEGG" id="ddi:DDB_G0293294"/>
<dbReference type="PaxDb" id="44689-DDB0219841"/>
<dbReference type="PROSITE" id="PS50280">
    <property type="entry name" value="SET"/>
    <property type="match status" value="1"/>
</dbReference>
<dbReference type="SUPFAM" id="SSF48452">
    <property type="entry name" value="TPR-like"/>
    <property type="match status" value="1"/>
</dbReference>
<proteinExistence type="predicted"/>
<keyword evidence="1" id="KW-0802">TPR repeat</keyword>
<dbReference type="Gene3D" id="6.10.140.2220">
    <property type="match status" value="1"/>
</dbReference>
<keyword evidence="4" id="KW-1185">Reference proteome</keyword>
<dbReference type="AlphaFoldDB" id="Q54C43"/>
<dbReference type="RefSeq" id="XP_629223.1">
    <property type="nucleotide sequence ID" value="XM_629221.1"/>
</dbReference>
<gene>
    <name evidence="3" type="ORF">DDB_G0293294</name>
</gene>
<dbReference type="Pfam" id="PF00856">
    <property type="entry name" value="SET"/>
    <property type="match status" value="1"/>
</dbReference>
<feature type="repeat" description="TPR" evidence="1">
    <location>
        <begin position="2"/>
        <end position="35"/>
    </location>
</feature>
<dbReference type="InParanoid" id="Q54C43"/>
<reference evidence="3 4" key="1">
    <citation type="journal article" date="2005" name="Nature">
        <title>The genome of the social amoeba Dictyostelium discoideum.</title>
        <authorList>
            <consortium name="The Dictyostelium discoideum Sequencing Consortium"/>
            <person name="Eichinger L."/>
            <person name="Pachebat J.A."/>
            <person name="Glockner G."/>
            <person name="Rajandream M.A."/>
            <person name="Sucgang R."/>
            <person name="Berriman M."/>
            <person name="Song J."/>
            <person name="Olsen R."/>
            <person name="Szafranski K."/>
            <person name="Xu Q."/>
            <person name="Tunggal B."/>
            <person name="Kummerfeld S."/>
            <person name="Madera M."/>
            <person name="Konfortov B.A."/>
            <person name="Rivero F."/>
            <person name="Bankier A.T."/>
            <person name="Lehmann R."/>
            <person name="Hamlin N."/>
            <person name="Davies R."/>
            <person name="Gaudet P."/>
            <person name="Fey P."/>
            <person name="Pilcher K."/>
            <person name="Chen G."/>
            <person name="Saunders D."/>
            <person name="Sodergren E."/>
            <person name="Davis P."/>
            <person name="Kerhornou A."/>
            <person name="Nie X."/>
            <person name="Hall N."/>
            <person name="Anjard C."/>
            <person name="Hemphill L."/>
            <person name="Bason N."/>
            <person name="Farbrother P."/>
            <person name="Desany B."/>
            <person name="Just E."/>
            <person name="Morio T."/>
            <person name="Rost R."/>
            <person name="Churcher C."/>
            <person name="Cooper J."/>
            <person name="Haydock S."/>
            <person name="van Driessche N."/>
            <person name="Cronin A."/>
            <person name="Goodhead I."/>
            <person name="Muzny D."/>
            <person name="Mourier T."/>
            <person name="Pain A."/>
            <person name="Lu M."/>
            <person name="Harper D."/>
            <person name="Lindsay R."/>
            <person name="Hauser H."/>
            <person name="James K."/>
            <person name="Quiles M."/>
            <person name="Madan Babu M."/>
            <person name="Saito T."/>
            <person name="Buchrieser C."/>
            <person name="Wardroper A."/>
            <person name="Felder M."/>
            <person name="Thangavelu M."/>
            <person name="Johnson D."/>
            <person name="Knights A."/>
            <person name="Loulseged H."/>
            <person name="Mungall K."/>
            <person name="Oliver K."/>
            <person name="Price C."/>
            <person name="Quail M.A."/>
            <person name="Urushihara H."/>
            <person name="Hernandez J."/>
            <person name="Rabbinowitsch E."/>
            <person name="Steffen D."/>
            <person name="Sanders M."/>
            <person name="Ma J."/>
            <person name="Kohara Y."/>
            <person name="Sharp S."/>
            <person name="Simmonds M."/>
            <person name="Spiegler S."/>
            <person name="Tivey A."/>
            <person name="Sugano S."/>
            <person name="White B."/>
            <person name="Walker D."/>
            <person name="Woodward J."/>
            <person name="Winckler T."/>
            <person name="Tanaka Y."/>
            <person name="Shaulsky G."/>
            <person name="Schleicher M."/>
            <person name="Weinstock G."/>
            <person name="Rosenthal A."/>
            <person name="Cox E.C."/>
            <person name="Chisholm R.L."/>
            <person name="Gibbs R."/>
            <person name="Loomis W.F."/>
            <person name="Platzer M."/>
            <person name="Kay R.R."/>
            <person name="Williams J."/>
            <person name="Dear P.H."/>
            <person name="Noegel A.A."/>
            <person name="Barrell B."/>
            <person name="Kuspa A."/>
        </authorList>
    </citation>
    <scope>NUCLEOTIDE SEQUENCE [LARGE SCALE GENOMIC DNA]</scope>
    <source>
        <strain evidence="3 4">AX4</strain>
    </source>
</reference>
<dbReference type="eggNOG" id="KOG2084">
    <property type="taxonomic scope" value="Eukaryota"/>
</dbReference>
<accession>Q54C43</accession>
<evidence type="ECO:0000259" key="2">
    <source>
        <dbReference type="PROSITE" id="PS50280"/>
    </source>
</evidence>
<dbReference type="OMA" id="PIFSCMN"/>
<dbReference type="Gene3D" id="1.10.220.160">
    <property type="match status" value="1"/>
</dbReference>
<dbReference type="EMBL" id="AAFI02000200">
    <property type="protein sequence ID" value="EAL60846.1"/>
    <property type="molecule type" value="Genomic_DNA"/>
</dbReference>
<dbReference type="GeneID" id="8629105"/>
<dbReference type="InterPro" id="IPR011990">
    <property type="entry name" value="TPR-like_helical_dom_sf"/>
</dbReference>
<dbReference type="PANTHER" id="PTHR46402">
    <property type="entry name" value="SET AND MYND DOMAIN-CONTAINING PROTEIN 5"/>
    <property type="match status" value="1"/>
</dbReference>
<dbReference type="HOGENOM" id="CLU_536865_0_0_1"/>
<protein>
    <recommendedName>
        <fullName evidence="2">SET domain-containing protein</fullName>
    </recommendedName>
</protein>
<dbReference type="PROSITE" id="PS50005">
    <property type="entry name" value="TPR"/>
    <property type="match status" value="1"/>
</dbReference>
<evidence type="ECO:0000313" key="4">
    <source>
        <dbReference type="Proteomes" id="UP000002195"/>
    </source>
</evidence>
<dbReference type="CDD" id="cd20071">
    <property type="entry name" value="SET_SMYD"/>
    <property type="match status" value="1"/>
</dbReference>
<dbReference type="Pfam" id="PF13181">
    <property type="entry name" value="TPR_8"/>
    <property type="match status" value="1"/>
</dbReference>
<comment type="caution">
    <text evidence="3">The sequence shown here is derived from an EMBL/GenBank/DDBJ whole genome shotgun (WGS) entry which is preliminary data.</text>
</comment>
<sequence>MTPSLKDLGNQFYTKGDYDKAIELYKQGIQEILDDNNIVNEDSNNQLSLITSNLSISYYQLKRYQESLEWALKSIEYNPKSAKPYLRAGDAYIELSNYKDAKEKYLLCIKNINTNDETAKNLLNQASNSLQNAKMKQFYQPILEGSPALYDRVEIKYLDSIREKALFAKVPIQKGEIIFSDLPFIHQLSVDSFKLHHNDICNHCIKFIDSSAAIIKCNNTNGCKYQYCSEKCKLESFSYHNQSCMNNSDLVLSSNHPISKYRAMVENVPTSTQLLLVESLISMISHLLKTKQAKNCNLALGTITHLKRGPLMAQQSSFNGKNLEDLQKQYQPLLSLLEDAYGLKLKEHLDDQLLKNEFKKYTNFKIIVFSVDFYDNLLGMINFNSTSTVVKSGKKIEIQVPVTTTGKGKKSNNQVKTTTKTIENSCWGVGLFPIFSCMNHSCFPNVEISNEIIDGVTSVRMVVKAKKNIPAGSEILHSYCDETLSNKERKDILFSQYGFKCTCNKCSK</sequence>
<evidence type="ECO:0000256" key="1">
    <source>
        <dbReference type="PROSITE-ProRule" id="PRU00339"/>
    </source>
</evidence>
<dbReference type="InterPro" id="IPR046341">
    <property type="entry name" value="SET_dom_sf"/>
</dbReference>
<dbReference type="SMART" id="SM00317">
    <property type="entry name" value="SET"/>
    <property type="match status" value="1"/>
</dbReference>
<dbReference type="GO" id="GO:0045814">
    <property type="term" value="P:negative regulation of gene expression, epigenetic"/>
    <property type="evidence" value="ECO:0000318"/>
    <property type="project" value="GO_Central"/>
</dbReference>
<feature type="domain" description="SET" evidence="2">
    <location>
        <begin position="151"/>
        <end position="480"/>
    </location>
</feature>
<dbReference type="Proteomes" id="UP000002195">
    <property type="component" value="Unassembled WGS sequence"/>
</dbReference>
<dbReference type="VEuPathDB" id="AmoebaDB:DDB_G0293294"/>
<dbReference type="PANTHER" id="PTHR46402:SF1">
    <property type="entry name" value="SET DOMAIN-CONTAINING PROTEIN"/>
    <property type="match status" value="1"/>
</dbReference>
<dbReference type="Gene3D" id="2.170.270.10">
    <property type="entry name" value="SET domain"/>
    <property type="match status" value="2"/>
</dbReference>
<dbReference type="Gene3D" id="1.25.40.10">
    <property type="entry name" value="Tetratricopeptide repeat domain"/>
    <property type="match status" value="1"/>
</dbReference>
<dbReference type="PhylomeDB" id="Q54C43"/>
<dbReference type="InterPro" id="IPR001214">
    <property type="entry name" value="SET_dom"/>
</dbReference>
<organism evidence="3 4">
    <name type="scientific">Dictyostelium discoideum</name>
    <name type="common">Social amoeba</name>
    <dbReference type="NCBI Taxonomy" id="44689"/>
    <lineage>
        <taxon>Eukaryota</taxon>
        <taxon>Amoebozoa</taxon>
        <taxon>Evosea</taxon>
        <taxon>Eumycetozoa</taxon>
        <taxon>Dictyostelia</taxon>
        <taxon>Dictyosteliales</taxon>
        <taxon>Dictyosteliaceae</taxon>
        <taxon>Dictyostelium</taxon>
    </lineage>
</organism>
<dbReference type="SUPFAM" id="SSF82199">
    <property type="entry name" value="SET domain"/>
    <property type="match status" value="1"/>
</dbReference>
<name>Q54C43_DICDI</name>
<dbReference type="SMART" id="SM00028">
    <property type="entry name" value="TPR"/>
    <property type="match status" value="3"/>
</dbReference>
<dbReference type="SMR" id="Q54C43"/>
<evidence type="ECO:0000313" key="3">
    <source>
        <dbReference type="EMBL" id="EAL60846.1"/>
    </source>
</evidence>
<dbReference type="dictyBase" id="DDB_G0293294"/>
<dbReference type="InterPro" id="IPR019734">
    <property type="entry name" value="TPR_rpt"/>
</dbReference>